<reference evidence="2 3" key="1">
    <citation type="journal article" date="2015" name="Int. J. Syst. Evol. Microbiol.">
        <title>Mariniphaga sediminis sp. nov., isolated from coastal sediment.</title>
        <authorList>
            <person name="Wang F.Q."/>
            <person name="Shen Q.Y."/>
            <person name="Chen G.J."/>
            <person name="Du Z.J."/>
        </authorList>
    </citation>
    <scope>NUCLEOTIDE SEQUENCE [LARGE SCALE GENOMIC DNA]</scope>
    <source>
        <strain evidence="2 3">SY21</strain>
    </source>
</reference>
<dbReference type="PANTHER" id="PTHR30619">
    <property type="entry name" value="DNA INTERNALIZATION/COMPETENCE PROTEIN COMEC/REC2"/>
    <property type="match status" value="1"/>
</dbReference>
<dbReference type="EMBL" id="QWET01000033">
    <property type="protein sequence ID" value="RIH62853.1"/>
    <property type="molecule type" value="Genomic_DNA"/>
</dbReference>
<comment type="caution">
    <text evidence="2">The sequence shown here is derived from an EMBL/GenBank/DDBJ whole genome shotgun (WGS) entry which is preliminary data.</text>
</comment>
<organism evidence="2 3">
    <name type="scientific">Mariniphaga sediminis</name>
    <dbReference type="NCBI Taxonomy" id="1628158"/>
    <lineage>
        <taxon>Bacteria</taxon>
        <taxon>Pseudomonadati</taxon>
        <taxon>Bacteroidota</taxon>
        <taxon>Bacteroidia</taxon>
        <taxon>Marinilabiliales</taxon>
        <taxon>Prolixibacteraceae</taxon>
        <taxon>Mariniphaga</taxon>
    </lineage>
</organism>
<dbReference type="Proteomes" id="UP000266441">
    <property type="component" value="Unassembled WGS sequence"/>
</dbReference>
<proteinExistence type="predicted"/>
<dbReference type="InterPro" id="IPR052159">
    <property type="entry name" value="Competence_DNA_uptake"/>
</dbReference>
<feature type="domain" description="Metallo-beta-lactamase" evidence="1">
    <location>
        <begin position="63"/>
        <end position="133"/>
    </location>
</feature>
<dbReference type="PANTHER" id="PTHR30619:SF1">
    <property type="entry name" value="RECOMBINATION PROTEIN 2"/>
    <property type="match status" value="1"/>
</dbReference>
<evidence type="ECO:0000313" key="3">
    <source>
        <dbReference type="Proteomes" id="UP000266441"/>
    </source>
</evidence>
<gene>
    <name evidence="2" type="ORF">D1164_22750</name>
</gene>
<dbReference type="OrthoDB" id="9761531at2"/>
<accession>A0A399CU18</accession>
<dbReference type="Pfam" id="PF00753">
    <property type="entry name" value="Lactamase_B"/>
    <property type="match status" value="1"/>
</dbReference>
<evidence type="ECO:0000259" key="1">
    <source>
        <dbReference type="Pfam" id="PF00753"/>
    </source>
</evidence>
<dbReference type="AlphaFoldDB" id="A0A399CU18"/>
<dbReference type="InterPro" id="IPR001279">
    <property type="entry name" value="Metallo-B-lactamas"/>
</dbReference>
<dbReference type="SUPFAM" id="SSF56281">
    <property type="entry name" value="Metallo-hydrolase/oxidoreductase"/>
    <property type="match status" value="1"/>
</dbReference>
<keyword evidence="3" id="KW-1185">Reference proteome</keyword>
<dbReference type="InterPro" id="IPR036866">
    <property type="entry name" value="RibonucZ/Hydroxyglut_hydro"/>
</dbReference>
<name>A0A399CU18_9BACT</name>
<dbReference type="Gene3D" id="3.60.15.10">
    <property type="entry name" value="Ribonuclease Z/Hydroxyacylglutathione hydrolase-like"/>
    <property type="match status" value="1"/>
</dbReference>
<dbReference type="GO" id="GO:0016787">
    <property type="term" value="F:hydrolase activity"/>
    <property type="evidence" value="ECO:0007669"/>
    <property type="project" value="UniProtKB-KW"/>
</dbReference>
<keyword evidence="2" id="KW-0378">Hydrolase</keyword>
<protein>
    <submittedName>
        <fullName evidence="2">MBL fold metallo-hydrolase</fullName>
    </submittedName>
</protein>
<sequence length="424" mass="47285">MSKMQKAQYLFSLKKVCLQVFLISMFWGISYSGVAQPKVGEALPGWTEGSLDIHHINTGKGEASFFILPDGTTMLVDAGATNRPKPRVTDAKPDDSRTPGEWISRYVLHFLQDAPREKLDYIFLTHFHDDHMGTRSSEKKSLVGGDYSLTGITEVGENVPFGKIIDRAWPEYNWPSPHAAEYIENYIRFVKWQEANEGISAEQFRVGRNDQFVLVNQPAKYSNFEIRNIAANGHVWTGVGNNTRNHFPPLESLEPSEYPGENKLSCAFRLSYGAFDYFNGGDITTGAAGSWQDIETPVGLVTGPVDVCVANHHAYYDAMGVPFLQAVRPRIHIIQSWAPSHPSPSVIARMMSTWTYPGPRDAFSTNIMESTHTVIGSRIDDMKSRQGHIVIRVAPGGNSYMIYILDDSAESFRVTGIHGPYSSN</sequence>
<evidence type="ECO:0000313" key="2">
    <source>
        <dbReference type="EMBL" id="RIH62853.1"/>
    </source>
</evidence>